<dbReference type="RefSeq" id="WP_063936822.1">
    <property type="nucleotide sequence ID" value="NZ_FTMH01000004.1"/>
</dbReference>
<evidence type="ECO:0000313" key="2">
    <source>
        <dbReference type="Proteomes" id="UP000185547"/>
    </source>
</evidence>
<protein>
    <submittedName>
        <fullName evidence="1">Uncharacterized protein</fullName>
    </submittedName>
</protein>
<dbReference type="AlphaFoldDB" id="A0A9X8WGB2"/>
<dbReference type="EMBL" id="FTMH01000004">
    <property type="protein sequence ID" value="SIP99757.1"/>
    <property type="molecule type" value="Genomic_DNA"/>
</dbReference>
<evidence type="ECO:0000313" key="1">
    <source>
        <dbReference type="EMBL" id="SIP99757.1"/>
    </source>
</evidence>
<sequence>MSVYSLSFPGKYDLVCLRDSLSQTPAYEYKDGKRTDEQKTDANGCPLYRVVGAFPIIANQVFEGCVVHTTSTFKDQDVQIGQRLSAHGTLTVRSNDYGLGGTYVCALDTSNEGREHRKMSQLLYMQDIPDSSADLREGLTDPLEFWRTQLDFYDPESMLLPENRVATINELERIDSSGSLSVLASFAKRSMDAAGMDEDLQEGLDSIVFAADRSRGQ</sequence>
<reference evidence="1 2" key="1">
    <citation type="submission" date="2017-01" db="EMBL/GenBank/DDBJ databases">
        <authorList>
            <person name="Varghese N."/>
            <person name="Submissions S."/>
        </authorList>
    </citation>
    <scope>NUCLEOTIDE SEQUENCE [LARGE SCALE GENOMIC DNA]</scope>
    <source>
        <strain evidence="1 2">DSM 44280</strain>
    </source>
</reference>
<comment type="caution">
    <text evidence="1">The sequence shown here is derived from an EMBL/GenBank/DDBJ whole genome shotgun (WGS) entry which is preliminary data.</text>
</comment>
<name>A0A9X8WGB2_9CORY</name>
<dbReference type="Proteomes" id="UP000185547">
    <property type="component" value="Unassembled WGS sequence"/>
</dbReference>
<accession>A0A9X8WGB2</accession>
<keyword evidence="2" id="KW-1185">Reference proteome</keyword>
<gene>
    <name evidence="1" type="ORF">SAMN05421802_10436</name>
</gene>
<dbReference type="GeneID" id="83720658"/>
<proteinExistence type="predicted"/>
<organism evidence="1 2">
    <name type="scientific">Corynebacterium afermentans</name>
    <dbReference type="NCBI Taxonomy" id="38286"/>
    <lineage>
        <taxon>Bacteria</taxon>
        <taxon>Bacillati</taxon>
        <taxon>Actinomycetota</taxon>
        <taxon>Actinomycetes</taxon>
        <taxon>Mycobacteriales</taxon>
        <taxon>Corynebacteriaceae</taxon>
        <taxon>Corynebacterium</taxon>
    </lineage>
</organism>